<keyword evidence="10" id="KW-0143">Chaperone</keyword>
<comment type="caution">
    <text evidence="15">The sequence shown here is derived from an EMBL/GenBank/DDBJ whole genome shotgun (WGS) entry which is preliminary data.</text>
</comment>
<keyword evidence="9 14" id="KW-0472">Membrane</keyword>
<comment type="similarity">
    <text evidence="2">Belongs to the lipase chaperone family.</text>
</comment>
<keyword evidence="6" id="KW-0442">Lipid degradation</keyword>
<name>V6HBZ5_9LEPT</name>
<dbReference type="GO" id="GO:0016042">
    <property type="term" value="P:lipid catabolic process"/>
    <property type="evidence" value="ECO:0007669"/>
    <property type="project" value="UniProtKB-KW"/>
</dbReference>
<evidence type="ECO:0000256" key="12">
    <source>
        <dbReference type="ARBA" id="ARBA00031542"/>
    </source>
</evidence>
<evidence type="ECO:0000256" key="4">
    <source>
        <dbReference type="ARBA" id="ARBA00022519"/>
    </source>
</evidence>
<keyword evidence="5 14" id="KW-0812">Transmembrane</keyword>
<organism evidence="15 16">
    <name type="scientific">Leptospira inadai serovar Lyme str. 10</name>
    <dbReference type="NCBI Taxonomy" id="1049790"/>
    <lineage>
        <taxon>Bacteria</taxon>
        <taxon>Pseudomonadati</taxon>
        <taxon>Spirochaetota</taxon>
        <taxon>Spirochaetia</taxon>
        <taxon>Leptospirales</taxon>
        <taxon>Leptospiraceae</taxon>
        <taxon>Leptospira</taxon>
    </lineage>
</organism>
<dbReference type="Proteomes" id="UP000018719">
    <property type="component" value="Unassembled WGS sequence"/>
</dbReference>
<evidence type="ECO:0000256" key="5">
    <source>
        <dbReference type="ARBA" id="ARBA00022692"/>
    </source>
</evidence>
<sequence length="384" mass="45105">MKSLSFQYFFFQKRLAKTALAITFIASNRKLNMLERIKQLPRIVWLSAIGVFLLLLVIFILWEPTSKSGNFGNSQDTLDGFTVSRNDAGEWTLNPEIVDTSRSIYKDGEWLSYDDILKFAASGELDLVSELWALRRRCPEGYTIDQCNEVVKAFLLDHYPGAAGEKLMALFKKYLTYEQVMRSYEMPKDLKQEETYELIKKKRRQVFSEQDAKLIFGLEESERQYQFGLSHFLNETKSVSGDERIKRYENYRKDVYGNYYDAILKREPKFNKYETELFLRETDMNKMAAAQKDPQLRSIREKYFGKDGADRIEKVYKDIEIQKTKESETEKEEQTWLKANPNAKPAEREKAISAIRTRILGSQDAEEYGRRKALEEDQKRLNLK</sequence>
<dbReference type="Pfam" id="PF03280">
    <property type="entry name" value="Lipase_chap"/>
    <property type="match status" value="1"/>
</dbReference>
<dbReference type="GO" id="GO:0006457">
    <property type="term" value="P:protein folding"/>
    <property type="evidence" value="ECO:0007669"/>
    <property type="project" value="InterPro"/>
</dbReference>
<comment type="subcellular location">
    <subcellularLocation>
        <location evidence="1">Cell inner membrane</location>
        <topology evidence="1">Single-pass membrane protein</topology>
        <orientation evidence="1">Periplasmic side</orientation>
    </subcellularLocation>
</comment>
<dbReference type="SUPFAM" id="SSF158855">
    <property type="entry name" value="Lipase chaperone-like"/>
    <property type="match status" value="1"/>
</dbReference>
<accession>V6HBZ5</accession>
<keyword evidence="3" id="KW-1003">Cell membrane</keyword>
<evidence type="ECO:0000256" key="11">
    <source>
        <dbReference type="ARBA" id="ARBA00030948"/>
    </source>
</evidence>
<dbReference type="EMBL" id="AHMM02000015">
    <property type="protein sequence ID" value="EQA37286.1"/>
    <property type="molecule type" value="Genomic_DNA"/>
</dbReference>
<dbReference type="InterPro" id="IPR004961">
    <property type="entry name" value="Lipase_chaperone"/>
</dbReference>
<keyword evidence="4" id="KW-0997">Cell inner membrane</keyword>
<reference evidence="15 16" key="1">
    <citation type="submission" date="2013-05" db="EMBL/GenBank/DDBJ databases">
        <authorList>
            <person name="Harkins D.M."/>
            <person name="Durkin A.S."/>
            <person name="Brinkac L.M."/>
            <person name="Haft D.H."/>
            <person name="Selengut J.D."/>
            <person name="Sanka R."/>
            <person name="DePew J."/>
            <person name="Purushe J."/>
            <person name="Hartskeerl R.A."/>
            <person name="Ahmed A."/>
            <person name="van der Linden H."/>
            <person name="Goris M.G.A."/>
            <person name="Vinetz J.M."/>
            <person name="Sutton G.G."/>
            <person name="Nierman W.C."/>
            <person name="Fouts D.E."/>
        </authorList>
    </citation>
    <scope>NUCLEOTIDE SEQUENCE [LARGE SCALE GENOMIC DNA]</scope>
    <source>
        <strain evidence="15 16">10</strain>
    </source>
</reference>
<dbReference type="AlphaFoldDB" id="V6HBZ5"/>
<gene>
    <name evidence="15" type="ORF">LEP1GSC047_3699</name>
</gene>
<evidence type="ECO:0000313" key="15">
    <source>
        <dbReference type="EMBL" id="EQA37286.1"/>
    </source>
</evidence>
<feature type="region of interest" description="Disordered" evidence="13">
    <location>
        <begin position="326"/>
        <end position="348"/>
    </location>
</feature>
<evidence type="ECO:0000256" key="9">
    <source>
        <dbReference type="ARBA" id="ARBA00023136"/>
    </source>
</evidence>
<evidence type="ECO:0000256" key="7">
    <source>
        <dbReference type="ARBA" id="ARBA00022989"/>
    </source>
</evidence>
<evidence type="ECO:0000256" key="13">
    <source>
        <dbReference type="SAM" id="MobiDB-lite"/>
    </source>
</evidence>
<dbReference type="GO" id="GO:0051082">
    <property type="term" value="F:unfolded protein binding"/>
    <property type="evidence" value="ECO:0007669"/>
    <property type="project" value="InterPro"/>
</dbReference>
<evidence type="ECO:0000256" key="10">
    <source>
        <dbReference type="ARBA" id="ARBA00023186"/>
    </source>
</evidence>
<evidence type="ECO:0000256" key="8">
    <source>
        <dbReference type="ARBA" id="ARBA00023098"/>
    </source>
</evidence>
<proteinExistence type="inferred from homology"/>
<evidence type="ECO:0000313" key="16">
    <source>
        <dbReference type="Proteomes" id="UP000018719"/>
    </source>
</evidence>
<dbReference type="GO" id="GO:0005886">
    <property type="term" value="C:plasma membrane"/>
    <property type="evidence" value="ECO:0007669"/>
    <property type="project" value="UniProtKB-SubCell"/>
</dbReference>
<evidence type="ECO:0000256" key="14">
    <source>
        <dbReference type="SAM" id="Phobius"/>
    </source>
</evidence>
<feature type="transmembrane region" description="Helical" evidence="14">
    <location>
        <begin position="43"/>
        <end position="62"/>
    </location>
</feature>
<keyword evidence="7 14" id="KW-1133">Transmembrane helix</keyword>
<evidence type="ECO:0000256" key="2">
    <source>
        <dbReference type="ARBA" id="ARBA00010358"/>
    </source>
</evidence>
<evidence type="ECO:0000256" key="6">
    <source>
        <dbReference type="ARBA" id="ARBA00022963"/>
    </source>
</evidence>
<evidence type="ECO:0000256" key="3">
    <source>
        <dbReference type="ARBA" id="ARBA00022475"/>
    </source>
</evidence>
<feature type="compositionally biased region" description="Basic and acidic residues" evidence="13">
    <location>
        <begin position="326"/>
        <end position="335"/>
    </location>
</feature>
<keyword evidence="8" id="KW-0443">Lipid metabolism</keyword>
<protein>
    <recommendedName>
        <fullName evidence="11">Lipase helper protein</fullName>
    </recommendedName>
    <alternativeName>
        <fullName evidence="12">Lipase modulator</fullName>
    </alternativeName>
</protein>
<evidence type="ECO:0000256" key="1">
    <source>
        <dbReference type="ARBA" id="ARBA00004383"/>
    </source>
</evidence>
<dbReference type="STRING" id="1049790.LEP1GSC047_3699"/>